<dbReference type="InterPro" id="IPR006564">
    <property type="entry name" value="Znf_PMZ"/>
</dbReference>
<dbReference type="RefSeq" id="XP_009775360.1">
    <property type="nucleotide sequence ID" value="XM_009777058.1"/>
</dbReference>
<dbReference type="PANTHER" id="PTHR31973:SF189">
    <property type="entry name" value="TRANSPOSASE, MUDR, PLANT, MULE TRANSPOSASE DOMAIN PROTEIN-RELATED"/>
    <property type="match status" value="1"/>
</dbReference>
<keyword evidence="2 4" id="KW-0863">Zinc-finger</keyword>
<reference evidence="7" key="2">
    <citation type="submission" date="2025-08" db="UniProtKB">
        <authorList>
            <consortium name="RefSeq"/>
        </authorList>
    </citation>
    <scope>IDENTIFICATION</scope>
    <source>
        <tissue evidence="7">Leaf</tissue>
    </source>
</reference>
<dbReference type="PROSITE" id="PS50966">
    <property type="entry name" value="ZF_SWIM"/>
    <property type="match status" value="1"/>
</dbReference>
<dbReference type="Pfam" id="PF04434">
    <property type="entry name" value="SWIM"/>
    <property type="match status" value="1"/>
</dbReference>
<evidence type="ECO:0000256" key="1">
    <source>
        <dbReference type="ARBA" id="ARBA00022723"/>
    </source>
</evidence>
<dbReference type="OrthoDB" id="1304705at2759"/>
<dbReference type="KEGG" id="nsy:104225288"/>
<gene>
    <name evidence="7" type="primary">LOC104225288</name>
</gene>
<evidence type="ECO:0000256" key="4">
    <source>
        <dbReference type="PROSITE-ProRule" id="PRU00325"/>
    </source>
</evidence>
<dbReference type="eggNOG" id="ENOG502QU1T">
    <property type="taxonomic scope" value="Eukaryota"/>
</dbReference>
<name>A0A1U7WM72_NICSY</name>
<evidence type="ECO:0000313" key="7">
    <source>
        <dbReference type="RefSeq" id="XP_009775360.1"/>
    </source>
</evidence>
<dbReference type="SMART" id="SM00575">
    <property type="entry name" value="ZnF_PMZ"/>
    <property type="match status" value="1"/>
</dbReference>
<reference evidence="6" key="1">
    <citation type="journal article" date="2013" name="Genome Biol.">
        <title>Reference genomes and transcriptomes of Nicotiana sylvestris and Nicotiana tomentosiformis.</title>
        <authorList>
            <person name="Sierro N."/>
            <person name="Battey J.N."/>
            <person name="Ouadi S."/>
            <person name="Bovet L."/>
            <person name="Goepfert S."/>
            <person name="Bakaher N."/>
            <person name="Peitsch M.C."/>
            <person name="Ivanov N.V."/>
        </authorList>
    </citation>
    <scope>NUCLEOTIDE SEQUENCE [LARGE SCALE GENOMIC DNA]</scope>
</reference>
<keyword evidence="1" id="KW-0479">Metal-binding</keyword>
<dbReference type="PANTHER" id="PTHR31973">
    <property type="entry name" value="POLYPROTEIN, PUTATIVE-RELATED"/>
    <property type="match status" value="1"/>
</dbReference>
<proteinExistence type="predicted"/>
<dbReference type="InterPro" id="IPR007527">
    <property type="entry name" value="Znf_SWIM"/>
</dbReference>
<evidence type="ECO:0000313" key="6">
    <source>
        <dbReference type="Proteomes" id="UP000189701"/>
    </source>
</evidence>
<dbReference type="GO" id="GO:0008270">
    <property type="term" value="F:zinc ion binding"/>
    <property type="evidence" value="ECO:0007669"/>
    <property type="project" value="UniProtKB-KW"/>
</dbReference>
<keyword evidence="3" id="KW-0862">Zinc</keyword>
<organism evidence="6 7">
    <name type="scientific">Nicotiana sylvestris</name>
    <name type="common">Wood tobacco</name>
    <name type="synonym">South American tobacco</name>
    <dbReference type="NCBI Taxonomy" id="4096"/>
    <lineage>
        <taxon>Eukaryota</taxon>
        <taxon>Viridiplantae</taxon>
        <taxon>Streptophyta</taxon>
        <taxon>Embryophyta</taxon>
        <taxon>Tracheophyta</taxon>
        <taxon>Spermatophyta</taxon>
        <taxon>Magnoliopsida</taxon>
        <taxon>eudicotyledons</taxon>
        <taxon>Gunneridae</taxon>
        <taxon>Pentapetalae</taxon>
        <taxon>asterids</taxon>
        <taxon>lamiids</taxon>
        <taxon>Solanales</taxon>
        <taxon>Solanaceae</taxon>
        <taxon>Nicotianoideae</taxon>
        <taxon>Nicotianeae</taxon>
        <taxon>Nicotiana</taxon>
    </lineage>
</organism>
<dbReference type="Proteomes" id="UP000189701">
    <property type="component" value="Unplaced"/>
</dbReference>
<feature type="domain" description="SWIM-type" evidence="5">
    <location>
        <begin position="56"/>
        <end position="97"/>
    </location>
</feature>
<evidence type="ECO:0000256" key="2">
    <source>
        <dbReference type="ARBA" id="ARBA00022771"/>
    </source>
</evidence>
<dbReference type="GeneID" id="104225288"/>
<sequence>MLEDIRIKVMNMLREHEHEVRSWRHEFSPKGMELYSGYMQIAQSACRVNVNGENSYEVLEGSDKHCVNMAVKKCTCRQGDLTGIPCPHVIKVVLHNMGNPLTEMNWWYSKEAFLLTYKQKLQPVRGEIFWKINPSQAMEPPELVKLAGRPKVKRDRQKDEAIKRQGLWSQSKKGRVVTCSKYGETTHNARTCGQQPKGKGKQQTKRPRTLIDEETEEEINCSVPPISQPSQESNFRFMPTPGVRSIVQSSKDLEIDQNVVLRPRVVSEINTRLKMRHKIPVPIGTRSINFIGDHTSE</sequence>
<keyword evidence="6" id="KW-1185">Reference proteome</keyword>
<dbReference type="STRING" id="4096.A0A1U7WM72"/>
<evidence type="ECO:0000256" key="3">
    <source>
        <dbReference type="ARBA" id="ARBA00022833"/>
    </source>
</evidence>
<accession>A0A1U7WM72</accession>
<evidence type="ECO:0000259" key="5">
    <source>
        <dbReference type="PROSITE" id="PS50966"/>
    </source>
</evidence>
<protein>
    <submittedName>
        <fullName evidence="7">Uncharacterized protein LOC104225288</fullName>
    </submittedName>
</protein>
<dbReference type="AlphaFoldDB" id="A0A1U7WM72"/>